<evidence type="ECO:0000256" key="4">
    <source>
        <dbReference type="ARBA" id="ARBA00023136"/>
    </source>
</evidence>
<sequence>MTKYILQSRPYVLSPIIFFVPTIIAAFCAGIFSKIYSRRKHKTRVPFRQIVKDFQETYLDPEYIPAITVFRVYVNVLTSISILAVDFPQYPRRYAKAETYGTGVMDLGGAAEANSLKLETVSPIKACLPGM</sequence>
<reference evidence="6 7" key="1">
    <citation type="journal article" date="2023" name="J. Hered.">
        <title>Chromosome-level genome of the wood stork (Mycteria americana) provides insight into avian chromosome evolution.</title>
        <authorList>
            <person name="Flamio R. Jr."/>
            <person name="Ramstad K.M."/>
        </authorList>
    </citation>
    <scope>NUCLEOTIDE SEQUENCE [LARGE SCALE GENOMIC DNA]</scope>
    <source>
        <strain evidence="6">JAX WOST 10</strain>
    </source>
</reference>
<accession>A0AAN7MVH2</accession>
<comment type="subcellular location">
    <subcellularLocation>
        <location evidence="1">Membrane</location>
        <topology evidence="1">Multi-pass membrane protein</topology>
    </subcellularLocation>
</comment>
<evidence type="ECO:0000256" key="3">
    <source>
        <dbReference type="ARBA" id="ARBA00022989"/>
    </source>
</evidence>
<keyword evidence="7" id="KW-1185">Reference proteome</keyword>
<organism evidence="6 7">
    <name type="scientific">Mycteria americana</name>
    <name type="common">Wood stork</name>
    <dbReference type="NCBI Taxonomy" id="33587"/>
    <lineage>
        <taxon>Eukaryota</taxon>
        <taxon>Metazoa</taxon>
        <taxon>Chordata</taxon>
        <taxon>Craniata</taxon>
        <taxon>Vertebrata</taxon>
        <taxon>Euteleostomi</taxon>
        <taxon>Archelosauria</taxon>
        <taxon>Archosauria</taxon>
        <taxon>Dinosauria</taxon>
        <taxon>Saurischia</taxon>
        <taxon>Theropoda</taxon>
        <taxon>Coelurosauria</taxon>
        <taxon>Aves</taxon>
        <taxon>Neognathae</taxon>
        <taxon>Neoaves</taxon>
        <taxon>Aequornithes</taxon>
        <taxon>Ciconiiformes</taxon>
        <taxon>Ciconiidae</taxon>
        <taxon>Mycteria</taxon>
    </lineage>
</organism>
<evidence type="ECO:0000256" key="2">
    <source>
        <dbReference type="ARBA" id="ARBA00022692"/>
    </source>
</evidence>
<keyword evidence="3 5" id="KW-1133">Transmembrane helix</keyword>
<evidence type="ECO:0000256" key="5">
    <source>
        <dbReference type="SAM" id="Phobius"/>
    </source>
</evidence>
<dbReference type="GO" id="GO:0005783">
    <property type="term" value="C:endoplasmic reticulum"/>
    <property type="evidence" value="ECO:0007669"/>
    <property type="project" value="TreeGrafter"/>
</dbReference>
<dbReference type="GO" id="GO:0006506">
    <property type="term" value="P:GPI anchor biosynthetic process"/>
    <property type="evidence" value="ECO:0007669"/>
    <property type="project" value="InterPro"/>
</dbReference>
<protein>
    <submittedName>
        <fullName evidence="6">Uncharacterized protein</fullName>
    </submittedName>
</protein>
<comment type="caution">
    <text evidence="6">The sequence shown here is derived from an EMBL/GenBank/DDBJ whole genome shotgun (WGS) entry which is preliminary data.</text>
</comment>
<keyword evidence="2 5" id="KW-0812">Transmembrane</keyword>
<dbReference type="PANTHER" id="PTHR20661">
    <property type="entry name" value="PHOSPHATIDYLINOSITOL-GLYCAN BIOSYNTHESIS CLASS W PROTEIN"/>
    <property type="match status" value="1"/>
</dbReference>
<dbReference type="EMBL" id="JAUNZN010000015">
    <property type="protein sequence ID" value="KAK4812441.1"/>
    <property type="molecule type" value="Genomic_DNA"/>
</dbReference>
<keyword evidence="4 5" id="KW-0472">Membrane</keyword>
<evidence type="ECO:0000256" key="1">
    <source>
        <dbReference type="ARBA" id="ARBA00004141"/>
    </source>
</evidence>
<evidence type="ECO:0000313" key="7">
    <source>
        <dbReference type="Proteomes" id="UP001333110"/>
    </source>
</evidence>
<name>A0AAN7MVH2_MYCAM</name>
<dbReference type="GO" id="GO:0032216">
    <property type="term" value="F:glucosaminyl-phosphatidylinositol O-acyltransferase activity"/>
    <property type="evidence" value="ECO:0007669"/>
    <property type="project" value="TreeGrafter"/>
</dbReference>
<dbReference type="GO" id="GO:0072659">
    <property type="term" value="P:protein localization to plasma membrane"/>
    <property type="evidence" value="ECO:0007669"/>
    <property type="project" value="TreeGrafter"/>
</dbReference>
<feature type="transmembrane region" description="Helical" evidence="5">
    <location>
        <begin position="12"/>
        <end position="32"/>
    </location>
</feature>
<dbReference type="Pfam" id="PF06423">
    <property type="entry name" value="GWT1"/>
    <property type="match status" value="1"/>
</dbReference>
<dbReference type="PANTHER" id="PTHR20661:SF0">
    <property type="entry name" value="PHOSPHATIDYLINOSITOL-GLYCAN BIOSYNTHESIS CLASS W PROTEIN"/>
    <property type="match status" value="1"/>
</dbReference>
<dbReference type="AlphaFoldDB" id="A0AAN7MVH2"/>
<dbReference type="Proteomes" id="UP001333110">
    <property type="component" value="Unassembled WGS sequence"/>
</dbReference>
<dbReference type="GO" id="GO:0016020">
    <property type="term" value="C:membrane"/>
    <property type="evidence" value="ECO:0007669"/>
    <property type="project" value="UniProtKB-SubCell"/>
</dbReference>
<gene>
    <name evidence="6" type="ORF">QYF61_024096</name>
</gene>
<dbReference type="InterPro" id="IPR009447">
    <property type="entry name" value="PIGW/GWT1"/>
</dbReference>
<evidence type="ECO:0000313" key="6">
    <source>
        <dbReference type="EMBL" id="KAK4812441.1"/>
    </source>
</evidence>
<proteinExistence type="predicted"/>